<dbReference type="PANTHER" id="PTHR34639">
    <property type="entry name" value="PROTEIN FLATTOP"/>
    <property type="match status" value="1"/>
</dbReference>
<dbReference type="GO" id="GO:0044782">
    <property type="term" value="P:cilium organization"/>
    <property type="evidence" value="ECO:0007669"/>
    <property type="project" value="TreeGrafter"/>
</dbReference>
<dbReference type="PANTHER" id="PTHR34639:SF1">
    <property type="entry name" value="PROTEIN FLATTOP"/>
    <property type="match status" value="1"/>
</dbReference>
<reference evidence="3" key="2">
    <citation type="submission" date="2020-05" db="UniProtKB">
        <authorList>
            <consortium name="EnsemblMetazoa"/>
        </authorList>
    </citation>
    <scope>IDENTIFICATION</scope>
    <source>
        <strain evidence="3">IAEA</strain>
    </source>
</reference>
<dbReference type="GO" id="GO:0036064">
    <property type="term" value="C:ciliary basal body"/>
    <property type="evidence" value="ECO:0007669"/>
    <property type="project" value="TreeGrafter"/>
</dbReference>
<evidence type="ECO:0000256" key="2">
    <source>
        <dbReference type="ARBA" id="ARBA00033306"/>
    </source>
</evidence>
<dbReference type="InterPro" id="IPR038797">
    <property type="entry name" value="Fltp"/>
</dbReference>
<name>A0A1A9WZC2_9MUSC</name>
<dbReference type="Proteomes" id="UP000091820">
    <property type="component" value="Unassembled WGS sequence"/>
</dbReference>
<proteinExistence type="inferred from homology"/>
<organism evidence="3 4">
    <name type="scientific">Glossina brevipalpis</name>
    <dbReference type="NCBI Taxonomy" id="37001"/>
    <lineage>
        <taxon>Eukaryota</taxon>
        <taxon>Metazoa</taxon>
        <taxon>Ecdysozoa</taxon>
        <taxon>Arthropoda</taxon>
        <taxon>Hexapoda</taxon>
        <taxon>Insecta</taxon>
        <taxon>Pterygota</taxon>
        <taxon>Neoptera</taxon>
        <taxon>Endopterygota</taxon>
        <taxon>Diptera</taxon>
        <taxon>Brachycera</taxon>
        <taxon>Muscomorpha</taxon>
        <taxon>Hippoboscoidea</taxon>
        <taxon>Glossinidae</taxon>
        <taxon>Glossina</taxon>
    </lineage>
</organism>
<dbReference type="AlphaFoldDB" id="A0A1A9WZC2"/>
<sequence>MDNDQEGHLFLYIAILTLNKFEKAYTANRLGNWELPKWYPPRPRANSGATKFVANDRGHLIKCTKMVNQNPWGYYRSTYELPNKLTREFAERYHECLLGRYKWRSFPRKTIICREGKKPSPKLEEIYKKPTCPTKCETVEPLLIFDKTRNYQLHPCEKIPEV</sequence>
<reference evidence="4" key="1">
    <citation type="submission" date="2014-03" db="EMBL/GenBank/DDBJ databases">
        <authorList>
            <person name="Aksoy S."/>
            <person name="Warren W."/>
            <person name="Wilson R.K."/>
        </authorList>
    </citation>
    <scope>NUCLEOTIDE SEQUENCE [LARGE SCALE GENOMIC DNA]</scope>
    <source>
        <strain evidence="4">IAEA</strain>
    </source>
</reference>
<dbReference type="EnsemblMetazoa" id="GBRI038278-RA">
    <property type="protein sequence ID" value="GBRI038278-PA"/>
    <property type="gene ID" value="GBRI038278"/>
</dbReference>
<evidence type="ECO:0000256" key="1">
    <source>
        <dbReference type="ARBA" id="ARBA00009887"/>
    </source>
</evidence>
<comment type="similarity">
    <text evidence="1">Belongs to the Flattop family.</text>
</comment>
<dbReference type="VEuPathDB" id="VectorBase:GBRI038278"/>
<protein>
    <recommendedName>
        <fullName evidence="2">Cilia- and flagella-associated protein 126</fullName>
    </recommendedName>
</protein>
<accession>A0A1A9WZC2</accession>
<evidence type="ECO:0000313" key="3">
    <source>
        <dbReference type="EnsemblMetazoa" id="GBRI038278-PA"/>
    </source>
</evidence>
<dbReference type="CDD" id="cd23705">
    <property type="entry name" value="Flattop"/>
    <property type="match status" value="1"/>
</dbReference>
<evidence type="ECO:0000313" key="4">
    <source>
        <dbReference type="Proteomes" id="UP000091820"/>
    </source>
</evidence>
<dbReference type="Pfam" id="PF22611">
    <property type="entry name" value="CFAP126"/>
    <property type="match status" value="1"/>
</dbReference>
<keyword evidence="4" id="KW-1185">Reference proteome</keyword>
<dbReference type="STRING" id="37001.A0A1A9WZC2"/>